<dbReference type="PANTHER" id="PTHR30332">
    <property type="entry name" value="PROBABLE GENERAL SECRETION PATHWAY PROTEIN D"/>
    <property type="match status" value="1"/>
</dbReference>
<evidence type="ECO:0000259" key="4">
    <source>
        <dbReference type="Pfam" id="PF03958"/>
    </source>
</evidence>
<evidence type="ECO:0000256" key="2">
    <source>
        <dbReference type="ARBA" id="ARBA00022729"/>
    </source>
</evidence>
<dbReference type="GO" id="GO:0016020">
    <property type="term" value="C:membrane"/>
    <property type="evidence" value="ECO:0007669"/>
    <property type="project" value="UniProtKB-SubCell"/>
</dbReference>
<keyword evidence="2" id="KW-0732">Signal</keyword>
<evidence type="ECO:0000256" key="3">
    <source>
        <dbReference type="ARBA" id="ARBA00023136"/>
    </source>
</evidence>
<reference evidence="5" key="1">
    <citation type="submission" date="2018-06" db="EMBL/GenBank/DDBJ databases">
        <authorList>
            <person name="Zhirakovskaya E."/>
        </authorList>
    </citation>
    <scope>NUCLEOTIDE SEQUENCE</scope>
</reference>
<dbReference type="AlphaFoldDB" id="A0A3B1D1T0"/>
<accession>A0A3B1D1T0</accession>
<dbReference type="Pfam" id="PF03958">
    <property type="entry name" value="Secretin_N"/>
    <property type="match status" value="1"/>
</dbReference>
<dbReference type="Gene3D" id="3.30.1370.120">
    <property type="match status" value="3"/>
</dbReference>
<organism evidence="5">
    <name type="scientific">hydrothermal vent metagenome</name>
    <dbReference type="NCBI Taxonomy" id="652676"/>
    <lineage>
        <taxon>unclassified sequences</taxon>
        <taxon>metagenomes</taxon>
        <taxon>ecological metagenomes</taxon>
    </lineage>
</organism>
<evidence type="ECO:0000256" key="1">
    <source>
        <dbReference type="ARBA" id="ARBA00004370"/>
    </source>
</evidence>
<sequence length="372" mass="41235">STTRTDVRVVRLDTADPQSIVDRAVALDSLTDEAGDDPITVSVDIESRSATLVGSASAIARFERRLNDVASRVIVQSISRTYQLSRAEPSQLVAKLSRLVKPLLMPDDGTPYIAPTFEPLDDLDSLVVRAEPEQFAVIEGLIAQFDTEEPIRRDFRVVRIRNGKPADVRSRTLALLEEMNAGLDEDERIEVEIQVDEASGNLLVFADTRSMAQFNSVLQQVQQLIPPARTTRVLDVRNIEAATILPALMQLLSTADPIDEARAIPEPTITVLERTNSFIVTAESAQHSLVQQLVQRLDKPDPSDLPPMRILQLRTADAANVARMLQQRYANRPLTERTAKPVNIQAEALTNTLIVTAHEDLFEDVKAHVDML</sequence>
<dbReference type="InterPro" id="IPR005644">
    <property type="entry name" value="NolW-like"/>
</dbReference>
<keyword evidence="3" id="KW-0472">Membrane</keyword>
<gene>
    <name evidence="5" type="ORF">MNBD_PLANCTO03-1194</name>
</gene>
<dbReference type="EMBL" id="UOGK01000031">
    <property type="protein sequence ID" value="VAX36109.1"/>
    <property type="molecule type" value="Genomic_DNA"/>
</dbReference>
<dbReference type="PANTHER" id="PTHR30332:SF24">
    <property type="entry name" value="SECRETIN GSPD-RELATED"/>
    <property type="match status" value="1"/>
</dbReference>
<dbReference type="GO" id="GO:0015627">
    <property type="term" value="C:type II protein secretion system complex"/>
    <property type="evidence" value="ECO:0007669"/>
    <property type="project" value="TreeGrafter"/>
</dbReference>
<feature type="non-terminal residue" evidence="5">
    <location>
        <position position="372"/>
    </location>
</feature>
<evidence type="ECO:0000313" key="5">
    <source>
        <dbReference type="EMBL" id="VAX36109.1"/>
    </source>
</evidence>
<protein>
    <recommendedName>
        <fullName evidence="4">NolW-like domain-containing protein</fullName>
    </recommendedName>
</protein>
<name>A0A3B1D1T0_9ZZZZ</name>
<comment type="subcellular location">
    <subcellularLocation>
        <location evidence="1">Membrane</location>
    </subcellularLocation>
</comment>
<dbReference type="InterPro" id="IPR038591">
    <property type="entry name" value="NolW-like_sf"/>
</dbReference>
<dbReference type="InterPro" id="IPR050810">
    <property type="entry name" value="Bact_Secretion_Sys_Channel"/>
</dbReference>
<feature type="domain" description="NolW-like" evidence="4">
    <location>
        <begin position="231"/>
        <end position="302"/>
    </location>
</feature>
<feature type="non-terminal residue" evidence="5">
    <location>
        <position position="1"/>
    </location>
</feature>
<proteinExistence type="predicted"/>
<dbReference type="GO" id="GO:0009306">
    <property type="term" value="P:protein secretion"/>
    <property type="evidence" value="ECO:0007669"/>
    <property type="project" value="TreeGrafter"/>
</dbReference>